<keyword evidence="2" id="KW-0812">Transmembrane</keyword>
<keyword evidence="4" id="KW-1185">Reference proteome</keyword>
<evidence type="ECO:0000313" key="3">
    <source>
        <dbReference type="EMBL" id="KAJ3840480.1"/>
    </source>
</evidence>
<evidence type="ECO:0000256" key="1">
    <source>
        <dbReference type="SAM" id="MobiDB-lite"/>
    </source>
</evidence>
<accession>A0AA38UGN0</accession>
<keyword evidence="2" id="KW-0472">Membrane</keyword>
<dbReference type="InterPro" id="IPR029058">
    <property type="entry name" value="AB_hydrolase_fold"/>
</dbReference>
<dbReference type="EMBL" id="MU806077">
    <property type="protein sequence ID" value="KAJ3840480.1"/>
    <property type="molecule type" value="Genomic_DNA"/>
</dbReference>
<dbReference type="AlphaFoldDB" id="A0AA38UGN0"/>
<dbReference type="Proteomes" id="UP001163846">
    <property type="component" value="Unassembled WGS sequence"/>
</dbReference>
<organism evidence="3 4">
    <name type="scientific">Lentinula raphanica</name>
    <dbReference type="NCBI Taxonomy" id="153919"/>
    <lineage>
        <taxon>Eukaryota</taxon>
        <taxon>Fungi</taxon>
        <taxon>Dikarya</taxon>
        <taxon>Basidiomycota</taxon>
        <taxon>Agaricomycotina</taxon>
        <taxon>Agaricomycetes</taxon>
        <taxon>Agaricomycetidae</taxon>
        <taxon>Agaricales</taxon>
        <taxon>Marasmiineae</taxon>
        <taxon>Omphalotaceae</taxon>
        <taxon>Lentinula</taxon>
    </lineage>
</organism>
<dbReference type="SUPFAM" id="SSF53474">
    <property type="entry name" value="alpha/beta-Hydrolases"/>
    <property type="match status" value="1"/>
</dbReference>
<name>A0AA38UGN0_9AGAR</name>
<feature type="compositionally biased region" description="Pro residues" evidence="1">
    <location>
        <begin position="47"/>
        <end position="56"/>
    </location>
</feature>
<evidence type="ECO:0000256" key="2">
    <source>
        <dbReference type="SAM" id="Phobius"/>
    </source>
</evidence>
<sequence length="56" mass="6286">MTQNKPPNPVLLIGLSLGSFLAFYTLVKYREKSNPASQLPRQLDHPLVPPSRPRDS</sequence>
<evidence type="ECO:0000313" key="4">
    <source>
        <dbReference type="Proteomes" id="UP001163846"/>
    </source>
</evidence>
<gene>
    <name evidence="3" type="ORF">F5878DRAFT_533612</name>
</gene>
<reference evidence="3" key="1">
    <citation type="submission" date="2022-08" db="EMBL/GenBank/DDBJ databases">
        <authorList>
            <consortium name="DOE Joint Genome Institute"/>
            <person name="Min B."/>
            <person name="Riley R."/>
            <person name="Sierra-Patev S."/>
            <person name="Naranjo-Ortiz M."/>
            <person name="Looney B."/>
            <person name="Konkel Z."/>
            <person name="Slot J.C."/>
            <person name="Sakamoto Y."/>
            <person name="Steenwyk J.L."/>
            <person name="Rokas A."/>
            <person name="Carro J."/>
            <person name="Camarero S."/>
            <person name="Ferreira P."/>
            <person name="Molpeceres G."/>
            <person name="Ruiz-Duenas F.J."/>
            <person name="Serrano A."/>
            <person name="Henrissat B."/>
            <person name="Drula E."/>
            <person name="Hughes K.W."/>
            <person name="Mata J.L."/>
            <person name="Ishikawa N.K."/>
            <person name="Vargas-Isla R."/>
            <person name="Ushijima S."/>
            <person name="Smith C.A."/>
            <person name="Ahrendt S."/>
            <person name="Andreopoulos W."/>
            <person name="He G."/>
            <person name="Labutti K."/>
            <person name="Lipzen A."/>
            <person name="Ng V."/>
            <person name="Sandor L."/>
            <person name="Barry K."/>
            <person name="Martinez A.T."/>
            <person name="Xiao Y."/>
            <person name="Gibbons J.G."/>
            <person name="Terashima K."/>
            <person name="Hibbett D.S."/>
            <person name="Grigoriev I.V."/>
        </authorList>
    </citation>
    <scope>NUCLEOTIDE SEQUENCE</scope>
    <source>
        <strain evidence="3">TFB9207</strain>
    </source>
</reference>
<proteinExistence type="predicted"/>
<protein>
    <submittedName>
        <fullName evidence="3">Uncharacterized protein</fullName>
    </submittedName>
</protein>
<feature type="region of interest" description="Disordered" evidence="1">
    <location>
        <begin position="33"/>
        <end position="56"/>
    </location>
</feature>
<keyword evidence="2" id="KW-1133">Transmembrane helix</keyword>
<comment type="caution">
    <text evidence="3">The sequence shown here is derived from an EMBL/GenBank/DDBJ whole genome shotgun (WGS) entry which is preliminary data.</text>
</comment>
<feature type="transmembrane region" description="Helical" evidence="2">
    <location>
        <begin position="6"/>
        <end position="27"/>
    </location>
</feature>